<keyword evidence="3" id="KW-0731">Sigma factor</keyword>
<evidence type="ECO:0000256" key="2">
    <source>
        <dbReference type="ARBA" id="ARBA00023015"/>
    </source>
</evidence>
<evidence type="ECO:0000259" key="6">
    <source>
        <dbReference type="Pfam" id="PF04542"/>
    </source>
</evidence>
<evidence type="ECO:0000313" key="8">
    <source>
        <dbReference type="EMBL" id="HAN28276.1"/>
    </source>
</evidence>
<dbReference type="GO" id="GO:0003677">
    <property type="term" value="F:DNA binding"/>
    <property type="evidence" value="ECO:0007669"/>
    <property type="project" value="InterPro"/>
</dbReference>
<dbReference type="Pfam" id="PF08281">
    <property type="entry name" value="Sigma70_r4_2"/>
    <property type="match status" value="1"/>
</dbReference>
<evidence type="ECO:0000259" key="7">
    <source>
        <dbReference type="Pfam" id="PF08281"/>
    </source>
</evidence>
<dbReference type="EMBL" id="DMND01000150">
    <property type="protein sequence ID" value="HAN28276.1"/>
    <property type="molecule type" value="Genomic_DNA"/>
</dbReference>
<organism evidence="8 9">
    <name type="scientific">Haliea salexigens</name>
    <dbReference type="NCBI Taxonomy" id="287487"/>
    <lineage>
        <taxon>Bacteria</taxon>
        <taxon>Pseudomonadati</taxon>
        <taxon>Pseudomonadota</taxon>
        <taxon>Gammaproteobacteria</taxon>
        <taxon>Cellvibrionales</taxon>
        <taxon>Halieaceae</taxon>
        <taxon>Haliea</taxon>
    </lineage>
</organism>
<comment type="caution">
    <text evidence="8">The sequence shown here is derived from an EMBL/GenBank/DDBJ whole genome shotgun (WGS) entry which is preliminary data.</text>
</comment>
<name>A0A3C1KPY8_9GAMM</name>
<dbReference type="CDD" id="cd06171">
    <property type="entry name" value="Sigma70_r4"/>
    <property type="match status" value="1"/>
</dbReference>
<dbReference type="InterPro" id="IPR039425">
    <property type="entry name" value="RNA_pol_sigma-70-like"/>
</dbReference>
<evidence type="ECO:0000313" key="9">
    <source>
        <dbReference type="Proteomes" id="UP000259273"/>
    </source>
</evidence>
<dbReference type="InterPro" id="IPR013324">
    <property type="entry name" value="RNA_pol_sigma_r3/r4-like"/>
</dbReference>
<dbReference type="SUPFAM" id="SSF88659">
    <property type="entry name" value="Sigma3 and sigma4 domains of RNA polymerase sigma factors"/>
    <property type="match status" value="1"/>
</dbReference>
<dbReference type="GO" id="GO:0016987">
    <property type="term" value="F:sigma factor activity"/>
    <property type="evidence" value="ECO:0007669"/>
    <property type="project" value="UniProtKB-KW"/>
</dbReference>
<dbReference type="Gene3D" id="1.10.10.10">
    <property type="entry name" value="Winged helix-like DNA-binding domain superfamily/Winged helix DNA-binding domain"/>
    <property type="match status" value="1"/>
</dbReference>
<dbReference type="PANTHER" id="PTHR43133">
    <property type="entry name" value="RNA POLYMERASE ECF-TYPE SIGMA FACTO"/>
    <property type="match status" value="1"/>
</dbReference>
<dbReference type="InterPro" id="IPR036388">
    <property type="entry name" value="WH-like_DNA-bd_sf"/>
</dbReference>
<dbReference type="InterPro" id="IPR013325">
    <property type="entry name" value="RNA_pol_sigma_r2"/>
</dbReference>
<comment type="similarity">
    <text evidence="1">Belongs to the sigma-70 factor family. ECF subfamily.</text>
</comment>
<feature type="domain" description="RNA polymerase sigma factor 70 region 4 type 2" evidence="7">
    <location>
        <begin position="142"/>
        <end position="194"/>
    </location>
</feature>
<feature type="region of interest" description="Disordered" evidence="5">
    <location>
        <begin position="1"/>
        <end position="21"/>
    </location>
</feature>
<dbReference type="Pfam" id="PF04542">
    <property type="entry name" value="Sigma70_r2"/>
    <property type="match status" value="1"/>
</dbReference>
<dbReference type="AlphaFoldDB" id="A0A3C1KPY8"/>
<protein>
    <submittedName>
        <fullName evidence="8">RNA polymerase subunit sigma-70</fullName>
    </submittedName>
</protein>
<evidence type="ECO:0000256" key="1">
    <source>
        <dbReference type="ARBA" id="ARBA00010641"/>
    </source>
</evidence>
<dbReference type="InterPro" id="IPR014284">
    <property type="entry name" value="RNA_pol_sigma-70_dom"/>
</dbReference>
<sequence>MVEKRNDSASDGWQGPTGRRTDEWSECLTQIAATGDRAAFTRFFRHFAPLIKAFALSGSSLSAAHADELVQEVMLKAWQKASAFNPEKAAASTWVYTIARNCRTDMFRRLQKFDTPLAADDFMPDQEPSEPFAMLQSRRSRDTIHELMGTLPPDQAQILAKVYMEGKSHAEAAAELDLPLGTVKSRVRLAIQKLQIQIDR</sequence>
<dbReference type="InterPro" id="IPR013249">
    <property type="entry name" value="RNA_pol_sigma70_r4_t2"/>
</dbReference>
<evidence type="ECO:0000256" key="4">
    <source>
        <dbReference type="ARBA" id="ARBA00023163"/>
    </source>
</evidence>
<dbReference type="PANTHER" id="PTHR43133:SF62">
    <property type="entry name" value="RNA POLYMERASE SIGMA FACTOR SIGZ"/>
    <property type="match status" value="1"/>
</dbReference>
<dbReference type="InterPro" id="IPR007627">
    <property type="entry name" value="RNA_pol_sigma70_r2"/>
</dbReference>
<gene>
    <name evidence="8" type="ORF">DCP75_11260</name>
</gene>
<evidence type="ECO:0000256" key="3">
    <source>
        <dbReference type="ARBA" id="ARBA00023082"/>
    </source>
</evidence>
<proteinExistence type="inferred from homology"/>
<dbReference type="Proteomes" id="UP000259273">
    <property type="component" value="Unassembled WGS sequence"/>
</dbReference>
<evidence type="ECO:0000256" key="5">
    <source>
        <dbReference type="SAM" id="MobiDB-lite"/>
    </source>
</evidence>
<keyword evidence="4" id="KW-0804">Transcription</keyword>
<dbReference type="STRING" id="1121937.GCA_000423125_02930"/>
<dbReference type="SUPFAM" id="SSF88946">
    <property type="entry name" value="Sigma2 domain of RNA polymerase sigma factors"/>
    <property type="match status" value="1"/>
</dbReference>
<reference evidence="8 9" key="1">
    <citation type="journal article" date="2018" name="Nat. Biotechnol.">
        <title>A standardized bacterial taxonomy based on genome phylogeny substantially revises the tree of life.</title>
        <authorList>
            <person name="Parks D.H."/>
            <person name="Chuvochina M."/>
            <person name="Waite D.W."/>
            <person name="Rinke C."/>
            <person name="Skarshewski A."/>
            <person name="Chaumeil P.A."/>
            <person name="Hugenholtz P."/>
        </authorList>
    </citation>
    <scope>NUCLEOTIDE SEQUENCE [LARGE SCALE GENOMIC DNA]</scope>
    <source>
        <strain evidence="8">UBA9158</strain>
    </source>
</reference>
<dbReference type="NCBIfam" id="TIGR02937">
    <property type="entry name" value="sigma70-ECF"/>
    <property type="match status" value="1"/>
</dbReference>
<dbReference type="GO" id="GO:0006352">
    <property type="term" value="P:DNA-templated transcription initiation"/>
    <property type="evidence" value="ECO:0007669"/>
    <property type="project" value="InterPro"/>
</dbReference>
<feature type="domain" description="RNA polymerase sigma-70 region 2" evidence="6">
    <location>
        <begin position="44"/>
        <end position="112"/>
    </location>
</feature>
<keyword evidence="2" id="KW-0805">Transcription regulation</keyword>
<accession>A0A3C1KPY8</accession>
<dbReference type="Gene3D" id="1.10.1740.10">
    <property type="match status" value="1"/>
</dbReference>